<evidence type="ECO:0000256" key="1">
    <source>
        <dbReference type="ARBA" id="ARBA00023002"/>
    </source>
</evidence>
<dbReference type="GeneID" id="1442172"/>
<dbReference type="GO" id="GO:0016651">
    <property type="term" value="F:oxidoreductase activity, acting on NAD(P)H"/>
    <property type="evidence" value="ECO:0007669"/>
    <property type="project" value="InterPro"/>
</dbReference>
<evidence type="ECO:0000313" key="5">
    <source>
        <dbReference type="Proteomes" id="UP000001017"/>
    </source>
</evidence>
<dbReference type="InterPro" id="IPR001501">
    <property type="entry name" value="Ni-dep_hyd_lsu"/>
</dbReference>
<dbReference type="Proteomes" id="UP000001017">
    <property type="component" value="Chromosome"/>
</dbReference>
<dbReference type="STRING" id="273116.gene:9382295"/>
<dbReference type="HOGENOM" id="CLU_057086_0_0_2"/>
<dbReference type="PANTHER" id="PTHR43485">
    <property type="entry name" value="HYDROGENASE-4 COMPONENT G"/>
    <property type="match status" value="1"/>
</dbReference>
<dbReference type="Pfam" id="PF00346">
    <property type="entry name" value="Complex1_49kDa"/>
    <property type="match status" value="1"/>
</dbReference>
<dbReference type="eggNOG" id="arCOG01547">
    <property type="taxonomic scope" value="Archaea"/>
</dbReference>
<keyword evidence="5" id="KW-1185">Reference proteome</keyword>
<dbReference type="Pfam" id="PF00374">
    <property type="entry name" value="NiFeSe_Hases"/>
    <property type="match status" value="1"/>
</dbReference>
<keyword evidence="2" id="KW-0479">Metal-binding</keyword>
<gene>
    <name evidence="4" type="ORF">TVG1532638</name>
</gene>
<dbReference type="PANTHER" id="PTHR43485:SF1">
    <property type="entry name" value="FORMATE HYDROGENLYASE SUBUNIT 5-RELATED"/>
    <property type="match status" value="1"/>
</dbReference>
<dbReference type="InterPro" id="IPR001135">
    <property type="entry name" value="NADH_Q_OxRdtase_suD"/>
</dbReference>
<keyword evidence="1" id="KW-0560">Oxidoreductase</keyword>
<dbReference type="EMBL" id="BA000011">
    <property type="protein sequence ID" value="BAB60623.1"/>
    <property type="molecule type" value="Genomic_DNA"/>
</dbReference>
<evidence type="ECO:0000259" key="3">
    <source>
        <dbReference type="Pfam" id="PF00346"/>
    </source>
</evidence>
<evidence type="ECO:0000256" key="2">
    <source>
        <dbReference type="PIRSR" id="PIRSR601501-1"/>
    </source>
</evidence>
<dbReference type="PaxDb" id="273116-14325720"/>
<protein>
    <submittedName>
        <fullName evidence="4">Formate hydrogenlyase subunit 3</fullName>
    </submittedName>
</protein>
<keyword evidence="2" id="KW-0460">Magnesium</keyword>
<dbReference type="KEGG" id="tvo:TVG1532638"/>
<dbReference type="GO" id="GO:0051287">
    <property type="term" value="F:NAD binding"/>
    <property type="evidence" value="ECO:0007669"/>
    <property type="project" value="InterPro"/>
</dbReference>
<sequence>MKYYRFGKPEGRFVGNTEKYSVYEHILSDQRREIPSESYRNLPGEFTFNYGPATGGLIESVAFDFHTPGELIKHVDVYPYIKTRKIKVRGLSPEDALLLVERINGFHAASHAVAFEMAVEDALNIDVPEEVQYSRIIMLELERMRSNLEVVKRLCEPAGFGVPQNQIAYLRENIARIITSFAGHRYFFSSSYVGGCQFNGLVLESVIEDVKEEFEGIFNDLLQSKIFLNRLQNNGKISSSDMLGPAARAAGIEVDARIDEKRLPYSKLGFKPIVFDEPDAFGRFYVRSKEILSSADLISKAIRFSGNSPPAKIEKTNGEGAARVESPQGDLFYYVKINDGKISDVQISSPSLLNIEAFKKSMIGNIFTDYHFNWESFGIWVSELAVVIQ</sequence>
<dbReference type="Gene3D" id="1.10.645.10">
    <property type="entry name" value="Cytochrome-c3 Hydrogenase, chain B"/>
    <property type="match status" value="1"/>
</dbReference>
<dbReference type="SUPFAM" id="SSF56762">
    <property type="entry name" value="HydB/Nqo4-like"/>
    <property type="match status" value="1"/>
</dbReference>
<dbReference type="GO" id="GO:0016151">
    <property type="term" value="F:nickel cation binding"/>
    <property type="evidence" value="ECO:0007669"/>
    <property type="project" value="InterPro"/>
</dbReference>
<dbReference type="AlphaFoldDB" id="Q978D6"/>
<reference evidence="4 5" key="2">
    <citation type="journal article" date="2000" name="Proc. Natl. Acad. Sci. U.S.A.">
        <title>Archaeal adaptation to higher temperatures revealed by genomic sequence of Thermoplasma volcanium.</title>
        <authorList>
            <person name="Kawashima T."/>
            <person name="Amano N."/>
            <person name="Koike H."/>
            <person name="Makino S."/>
            <person name="Higuchi S."/>
            <person name="Kawashima-Ohya Y."/>
            <person name="Watanabe K."/>
            <person name="Yamazaki M."/>
            <person name="Kanehori K."/>
            <person name="Kawamoto T."/>
            <person name="Nunoshiba T."/>
            <person name="Yamamoto Y."/>
            <person name="Aramaki H."/>
            <person name="Makino K."/>
            <person name="Suzuki M."/>
        </authorList>
    </citation>
    <scope>NUCLEOTIDE SEQUENCE [LARGE SCALE GENOMIC DNA]</scope>
    <source>
        <strain evidence="5">ATCC 51530 / DSM 4299 / JCM 9571 / NBRC 15438 / GSS1</strain>
    </source>
</reference>
<feature type="domain" description="NADH-quinone oxidoreductase subunit D" evidence="3">
    <location>
        <begin position="170"/>
        <end position="303"/>
    </location>
</feature>
<evidence type="ECO:0000313" key="4">
    <source>
        <dbReference type="EMBL" id="BAB60623.1"/>
    </source>
</evidence>
<dbReference type="OrthoDB" id="43567at2157"/>
<dbReference type="PhylomeDB" id="Q978D6"/>
<accession>Q978D6</accession>
<dbReference type="GO" id="GO:0048038">
    <property type="term" value="F:quinone binding"/>
    <property type="evidence" value="ECO:0007669"/>
    <property type="project" value="InterPro"/>
</dbReference>
<feature type="binding site" evidence="2">
    <location>
        <position position="347"/>
    </location>
    <ligand>
        <name>Mg(2+)</name>
        <dbReference type="ChEBI" id="CHEBI:18420"/>
    </ligand>
</feature>
<proteinExistence type="predicted"/>
<reference evidence="4 5" key="1">
    <citation type="journal article" date="1999" name="Proc. Jpn. Acad.">
        <title>Determination of the complete genomic DNA sequence of Thermoplasma volvanium GSS1.</title>
        <authorList>
            <person name="Kawashima T."/>
            <person name="Yamamoto Y."/>
            <person name="Aramaki H."/>
            <person name="Nunoshiba T."/>
            <person name="Kawamoto T."/>
            <person name="Watanabe K."/>
            <person name="Yamazaki M."/>
            <person name="Kanehori K."/>
            <person name="Amano N."/>
            <person name="Ohya Y."/>
            <person name="Makino K."/>
            <person name="Suzuki M."/>
        </authorList>
    </citation>
    <scope>NUCLEOTIDE SEQUENCE [LARGE SCALE GENOMIC DNA]</scope>
    <source>
        <strain evidence="5">ATCC 51530 / DSM 4299 / JCM 9571 / NBRC 15438 / GSS1</strain>
    </source>
</reference>
<dbReference type="InterPro" id="IPR029014">
    <property type="entry name" value="NiFe-Hase_large"/>
</dbReference>
<dbReference type="RefSeq" id="WP_010917712.1">
    <property type="nucleotide sequence ID" value="NC_002689.2"/>
</dbReference>
<dbReference type="InterPro" id="IPR052197">
    <property type="entry name" value="ComplexI_49kDa-like"/>
</dbReference>
<name>Q978D6_THEVO</name>
<organism evidence="4 5">
    <name type="scientific">Thermoplasma volcanium (strain ATCC 51530 / DSM 4299 / JCM 9571 / NBRC 15438 / GSS1)</name>
    <dbReference type="NCBI Taxonomy" id="273116"/>
    <lineage>
        <taxon>Archaea</taxon>
        <taxon>Methanobacteriati</taxon>
        <taxon>Thermoplasmatota</taxon>
        <taxon>Thermoplasmata</taxon>
        <taxon>Thermoplasmatales</taxon>
        <taxon>Thermoplasmataceae</taxon>
        <taxon>Thermoplasma</taxon>
    </lineage>
</organism>